<keyword evidence="7" id="KW-0611">Plant defense</keyword>
<gene>
    <name evidence="11" type="ORF">RND71_023117</name>
</gene>
<dbReference type="GO" id="GO:0005737">
    <property type="term" value="C:cytoplasm"/>
    <property type="evidence" value="ECO:0007669"/>
    <property type="project" value="UniProtKB-SubCell"/>
</dbReference>
<dbReference type="GO" id="GO:0043531">
    <property type="term" value="F:ADP binding"/>
    <property type="evidence" value="ECO:0007669"/>
    <property type="project" value="InterPro"/>
</dbReference>
<dbReference type="Gene3D" id="3.40.50.300">
    <property type="entry name" value="P-loop containing nucleotide triphosphate hydrolases"/>
    <property type="match status" value="1"/>
</dbReference>
<dbReference type="PANTHER" id="PTHR23155">
    <property type="entry name" value="DISEASE RESISTANCE PROTEIN RP"/>
    <property type="match status" value="1"/>
</dbReference>
<comment type="caution">
    <text evidence="11">The sequence shown here is derived from an EMBL/GenBank/DDBJ whole genome shotgun (WGS) entry which is preliminary data.</text>
</comment>
<evidence type="ECO:0000256" key="6">
    <source>
        <dbReference type="ARBA" id="ARBA00022737"/>
    </source>
</evidence>
<sequence length="673" mass="77454">MAYKVEYVIDSCLVSSHPLWYKSHWISEVVKNIKLVNEVVSDALGRKKINVTMYKVAKTSMNLAPSLSAHTPRANEEMECFHEAMDKIKEQLLGGSSQLDIISIVGMPGIGKTTLAEKIYNDLIVTPHFDVHAKCHVTQVYSWIELLLTILNDVLDLADHTEKEDGELANELRQVLLTKRFLILVDDVWDKTAWDHLYMCFRDAQSRSRIIQTTRLSNISNYVKSDCGSNPFHLRLLTDDESWILLQEEVFQRESYPPELVDIGYRIAKRCEGLPIFIVLVAGVLKKKKKKADLWEEAEQSLGSQNIGSLEKSMFLIEFSYKNLPHHMKPCFLYFGGFFKGRDTRVSKLARLSLVEGFVQANKERRREDVTQVLLEDLITINLVMVMEKRPNDKGEKMGEDMLPENPGDYQLFIHSYQDEIDLWRPCRSNVRSLQFKGTDPDNLLWPRDISFIFDSFKVVKVLDLESFNIGGTFPREIQSLICLRYFAIQTDSNSIPSFIAKLWNLETFVVRRLGGELVSSSYSAKLPHEFSFPTKLRELTLSKFRLPWSEISIIGELHNLEILMLLSRAFEGNQCEVNVSEFPELKYLNLDNIDISQWSVSDDSFPKLECLVLTKCKQLEEIPSHFVDAISLKRIEVNRCGWFVANSALEFQPTQHEEMANDAFTVKIQPPD</sequence>
<comment type="function">
    <text evidence="1">Confers resistance to late blight (Phytophthora infestans) races carrying the avirulence gene Avr1. Resistance proteins guard the plant against pathogens that contain an appropriate avirulence protein via an indirect interaction with this avirulence protein. That triggers a defense system including the hypersensitive response, which restricts the pathogen growth.</text>
</comment>
<dbReference type="Gene3D" id="1.10.8.430">
    <property type="entry name" value="Helical domain of apoptotic protease-activating factors"/>
    <property type="match status" value="1"/>
</dbReference>
<keyword evidence="4" id="KW-0433">Leucine-rich repeat</keyword>
<dbReference type="GO" id="GO:0016020">
    <property type="term" value="C:membrane"/>
    <property type="evidence" value="ECO:0007669"/>
    <property type="project" value="UniProtKB-SubCell"/>
</dbReference>
<evidence type="ECO:0000256" key="2">
    <source>
        <dbReference type="ARBA" id="ARBA00004170"/>
    </source>
</evidence>
<dbReference type="Gene3D" id="1.10.10.10">
    <property type="entry name" value="Winged helix-like DNA-binding domain superfamily/Winged helix DNA-binding domain"/>
    <property type="match status" value="1"/>
</dbReference>
<dbReference type="Pfam" id="PF00931">
    <property type="entry name" value="NB-ARC"/>
    <property type="match status" value="1"/>
</dbReference>
<dbReference type="SUPFAM" id="SSF52540">
    <property type="entry name" value="P-loop containing nucleoside triphosphate hydrolases"/>
    <property type="match status" value="1"/>
</dbReference>
<keyword evidence="6" id="KW-0677">Repeat</keyword>
<dbReference type="InterPro" id="IPR042197">
    <property type="entry name" value="Apaf_helical"/>
</dbReference>
<comment type="similarity">
    <text evidence="3">Belongs to the disease resistance NB-LRR family.</text>
</comment>
<protein>
    <recommendedName>
        <fullName evidence="10">NB-ARC domain-containing protein</fullName>
    </recommendedName>
</protein>
<evidence type="ECO:0000256" key="5">
    <source>
        <dbReference type="ARBA" id="ARBA00022667"/>
    </source>
</evidence>
<evidence type="ECO:0000256" key="1">
    <source>
        <dbReference type="ARBA" id="ARBA00002074"/>
    </source>
</evidence>
<proteinExistence type="inferred from homology"/>
<reference evidence="11" key="1">
    <citation type="submission" date="2023-12" db="EMBL/GenBank/DDBJ databases">
        <title>Genome assembly of Anisodus tanguticus.</title>
        <authorList>
            <person name="Wang Y.-J."/>
        </authorList>
    </citation>
    <scope>NUCLEOTIDE SEQUENCE</scope>
    <source>
        <strain evidence="11">KB-2021</strain>
        <tissue evidence="11">Leaf</tissue>
    </source>
</reference>
<dbReference type="AlphaFoldDB" id="A0AAE1RU71"/>
<evidence type="ECO:0000256" key="9">
    <source>
        <dbReference type="ARBA" id="ARBA00023136"/>
    </source>
</evidence>
<organism evidence="11 12">
    <name type="scientific">Anisodus tanguticus</name>
    <dbReference type="NCBI Taxonomy" id="243964"/>
    <lineage>
        <taxon>Eukaryota</taxon>
        <taxon>Viridiplantae</taxon>
        <taxon>Streptophyta</taxon>
        <taxon>Embryophyta</taxon>
        <taxon>Tracheophyta</taxon>
        <taxon>Spermatophyta</taxon>
        <taxon>Magnoliopsida</taxon>
        <taxon>eudicotyledons</taxon>
        <taxon>Gunneridae</taxon>
        <taxon>Pentapetalae</taxon>
        <taxon>asterids</taxon>
        <taxon>lamiids</taxon>
        <taxon>Solanales</taxon>
        <taxon>Solanaceae</taxon>
        <taxon>Solanoideae</taxon>
        <taxon>Hyoscyameae</taxon>
        <taxon>Anisodus</taxon>
    </lineage>
</organism>
<accession>A0AAE1RU71</accession>
<dbReference type="SUPFAM" id="SSF52058">
    <property type="entry name" value="L domain-like"/>
    <property type="match status" value="1"/>
</dbReference>
<feature type="domain" description="NB-ARC" evidence="10">
    <location>
        <begin position="83"/>
        <end position="254"/>
    </location>
</feature>
<evidence type="ECO:0000256" key="4">
    <source>
        <dbReference type="ARBA" id="ARBA00022614"/>
    </source>
</evidence>
<name>A0AAE1RU71_9SOLA</name>
<keyword evidence="9" id="KW-0472">Membrane</keyword>
<dbReference type="PRINTS" id="PR00364">
    <property type="entry name" value="DISEASERSIST"/>
</dbReference>
<dbReference type="GO" id="GO:0005524">
    <property type="term" value="F:ATP binding"/>
    <property type="evidence" value="ECO:0007669"/>
    <property type="project" value="UniProtKB-KW"/>
</dbReference>
<dbReference type="InterPro" id="IPR032675">
    <property type="entry name" value="LRR_dom_sf"/>
</dbReference>
<evidence type="ECO:0000313" key="12">
    <source>
        <dbReference type="Proteomes" id="UP001291623"/>
    </source>
</evidence>
<dbReference type="InterPro" id="IPR027417">
    <property type="entry name" value="P-loop_NTPase"/>
</dbReference>
<keyword evidence="12" id="KW-1185">Reference proteome</keyword>
<evidence type="ECO:0000256" key="3">
    <source>
        <dbReference type="ARBA" id="ARBA00008894"/>
    </source>
</evidence>
<dbReference type="PANTHER" id="PTHR23155:SF1152">
    <property type="entry name" value="AAA+ ATPASE DOMAIN-CONTAINING PROTEIN"/>
    <property type="match status" value="1"/>
</dbReference>
<dbReference type="Proteomes" id="UP001291623">
    <property type="component" value="Unassembled WGS sequence"/>
</dbReference>
<evidence type="ECO:0000259" key="10">
    <source>
        <dbReference type="Pfam" id="PF00931"/>
    </source>
</evidence>
<dbReference type="InterPro" id="IPR036388">
    <property type="entry name" value="WH-like_DNA-bd_sf"/>
</dbReference>
<dbReference type="CDD" id="cd00882">
    <property type="entry name" value="Ras_like_GTPase"/>
    <property type="match status" value="1"/>
</dbReference>
<dbReference type="InterPro" id="IPR002182">
    <property type="entry name" value="NB-ARC"/>
</dbReference>
<keyword evidence="8" id="KW-0175">Coiled coil</keyword>
<dbReference type="Gene3D" id="3.80.10.10">
    <property type="entry name" value="Ribonuclease Inhibitor"/>
    <property type="match status" value="1"/>
</dbReference>
<evidence type="ECO:0000256" key="7">
    <source>
        <dbReference type="ARBA" id="ARBA00022821"/>
    </source>
</evidence>
<keyword evidence="5" id="KW-0381">Hypersensitive response</keyword>
<evidence type="ECO:0000256" key="8">
    <source>
        <dbReference type="ARBA" id="ARBA00023054"/>
    </source>
</evidence>
<dbReference type="EMBL" id="JAVYJV010000012">
    <property type="protein sequence ID" value="KAK4357507.1"/>
    <property type="molecule type" value="Genomic_DNA"/>
</dbReference>
<dbReference type="InterPro" id="IPR044974">
    <property type="entry name" value="Disease_R_plants"/>
</dbReference>
<comment type="subcellular location">
    <subcellularLocation>
        <location evidence="2">Membrane</location>
        <topology evidence="2">Peripheral membrane protein</topology>
    </subcellularLocation>
</comment>
<evidence type="ECO:0000313" key="11">
    <source>
        <dbReference type="EMBL" id="KAK4357507.1"/>
    </source>
</evidence>
<dbReference type="GO" id="GO:0009626">
    <property type="term" value="P:plant-type hypersensitive response"/>
    <property type="evidence" value="ECO:0007669"/>
    <property type="project" value="UniProtKB-KW"/>
</dbReference>